<keyword evidence="3" id="KW-1185">Reference proteome</keyword>
<evidence type="ECO:0000313" key="2">
    <source>
        <dbReference type="EMBL" id="OXU31830.1"/>
    </source>
</evidence>
<protein>
    <submittedName>
        <fullName evidence="2">Uncharacterized protein</fullName>
    </submittedName>
</protein>
<sequence>MGVLRWRHDLRSEAGQQQQRNANAERNSHNHTLPKLLSQVSKDNSNASPAVAQGTDIEEGSSVYTGKQGHERASEPTNKVIPVFLD</sequence>
<feature type="compositionally biased region" description="Basic and acidic residues" evidence="1">
    <location>
        <begin position="1"/>
        <end position="12"/>
    </location>
</feature>
<evidence type="ECO:0000313" key="3">
    <source>
        <dbReference type="Proteomes" id="UP000215335"/>
    </source>
</evidence>
<dbReference type="AlphaFoldDB" id="A0A232FMT8"/>
<proteinExistence type="predicted"/>
<organism evidence="2 3">
    <name type="scientific">Trichomalopsis sarcophagae</name>
    <dbReference type="NCBI Taxonomy" id="543379"/>
    <lineage>
        <taxon>Eukaryota</taxon>
        <taxon>Metazoa</taxon>
        <taxon>Ecdysozoa</taxon>
        <taxon>Arthropoda</taxon>
        <taxon>Hexapoda</taxon>
        <taxon>Insecta</taxon>
        <taxon>Pterygota</taxon>
        <taxon>Neoptera</taxon>
        <taxon>Endopterygota</taxon>
        <taxon>Hymenoptera</taxon>
        <taxon>Apocrita</taxon>
        <taxon>Proctotrupomorpha</taxon>
        <taxon>Chalcidoidea</taxon>
        <taxon>Pteromalidae</taxon>
        <taxon>Pteromalinae</taxon>
        <taxon>Trichomalopsis</taxon>
    </lineage>
</organism>
<comment type="caution">
    <text evidence="2">The sequence shown here is derived from an EMBL/GenBank/DDBJ whole genome shotgun (WGS) entry which is preliminary data.</text>
</comment>
<dbReference type="STRING" id="543379.A0A232FMT8"/>
<gene>
    <name evidence="2" type="ORF">TSAR_008279</name>
</gene>
<evidence type="ECO:0000256" key="1">
    <source>
        <dbReference type="SAM" id="MobiDB-lite"/>
    </source>
</evidence>
<feature type="region of interest" description="Disordered" evidence="1">
    <location>
        <begin position="1"/>
        <end position="86"/>
    </location>
</feature>
<name>A0A232FMT8_9HYME</name>
<feature type="compositionally biased region" description="Polar residues" evidence="1">
    <location>
        <begin position="38"/>
        <end position="48"/>
    </location>
</feature>
<dbReference type="Proteomes" id="UP000215335">
    <property type="component" value="Unassembled WGS sequence"/>
</dbReference>
<feature type="compositionally biased region" description="Low complexity" evidence="1">
    <location>
        <begin position="13"/>
        <end position="25"/>
    </location>
</feature>
<reference evidence="2 3" key="1">
    <citation type="journal article" date="2017" name="Curr. Biol.">
        <title>The Evolution of Venom by Co-option of Single-Copy Genes.</title>
        <authorList>
            <person name="Martinson E.O."/>
            <person name="Mrinalini"/>
            <person name="Kelkar Y.D."/>
            <person name="Chang C.H."/>
            <person name="Werren J.H."/>
        </authorList>
    </citation>
    <scope>NUCLEOTIDE SEQUENCE [LARGE SCALE GENOMIC DNA]</scope>
    <source>
        <strain evidence="2 3">Alberta</strain>
        <tissue evidence="2">Whole body</tissue>
    </source>
</reference>
<dbReference type="EMBL" id="NNAY01000026">
    <property type="protein sequence ID" value="OXU31830.1"/>
    <property type="molecule type" value="Genomic_DNA"/>
</dbReference>
<accession>A0A232FMT8</accession>